<evidence type="ECO:0000313" key="2">
    <source>
        <dbReference type="Proteomes" id="UP000824219"/>
    </source>
</evidence>
<keyword evidence="2" id="KW-1185">Reference proteome</keyword>
<dbReference type="Proteomes" id="UP000824219">
    <property type="component" value="Linkage Group LG19"/>
</dbReference>
<dbReference type="AlphaFoldDB" id="A0A9D3NG99"/>
<comment type="caution">
    <text evidence="1">The sequence shown here is derived from an EMBL/GenBank/DDBJ whole genome shotgun (WGS) entry which is preliminary data.</text>
</comment>
<accession>A0A9D3NG99</accession>
<evidence type="ECO:0000313" key="1">
    <source>
        <dbReference type="EMBL" id="KAG7320267.1"/>
    </source>
</evidence>
<sequence>MDPAAPYLAFTVNWQSKYRIQNVDLWELYCKKKSQLMRIKGGVVTFWAKVHTLPYMHPMQTSTVELIAKKIYPEYVLEYGG</sequence>
<gene>
    <name evidence="1" type="ORF">KOW79_016120</name>
</gene>
<name>A0A9D3NG99_9TELE</name>
<protein>
    <submittedName>
        <fullName evidence="1">Uncharacterized protein</fullName>
    </submittedName>
</protein>
<proteinExistence type="predicted"/>
<dbReference type="EMBL" id="JAHKSW010000019">
    <property type="protein sequence ID" value="KAG7320267.1"/>
    <property type="molecule type" value="Genomic_DNA"/>
</dbReference>
<reference evidence="1 2" key="1">
    <citation type="submission" date="2021-06" db="EMBL/GenBank/DDBJ databases">
        <title>Chromosome-level genome assembly of the red-tail catfish (Hemibagrus wyckioides).</title>
        <authorList>
            <person name="Shao F."/>
        </authorList>
    </citation>
    <scope>NUCLEOTIDE SEQUENCE [LARGE SCALE GENOMIC DNA]</scope>
    <source>
        <strain evidence="1">EC202008001</strain>
        <tissue evidence="1">Blood</tissue>
    </source>
</reference>
<organism evidence="1 2">
    <name type="scientific">Hemibagrus wyckioides</name>
    <dbReference type="NCBI Taxonomy" id="337641"/>
    <lineage>
        <taxon>Eukaryota</taxon>
        <taxon>Metazoa</taxon>
        <taxon>Chordata</taxon>
        <taxon>Craniata</taxon>
        <taxon>Vertebrata</taxon>
        <taxon>Euteleostomi</taxon>
        <taxon>Actinopterygii</taxon>
        <taxon>Neopterygii</taxon>
        <taxon>Teleostei</taxon>
        <taxon>Ostariophysi</taxon>
        <taxon>Siluriformes</taxon>
        <taxon>Bagridae</taxon>
        <taxon>Hemibagrus</taxon>
    </lineage>
</organism>